<dbReference type="PANTHER" id="PTHR14593">
    <property type="entry name" value="WD REPEAT-CONTAINING PROTEIN 11"/>
    <property type="match status" value="1"/>
</dbReference>
<reference evidence="3" key="4">
    <citation type="submission" date="2019-03" db="UniProtKB">
        <authorList>
            <consortium name="EnsemblPlants"/>
        </authorList>
    </citation>
    <scope>IDENTIFICATION</scope>
</reference>
<evidence type="ECO:0000313" key="4">
    <source>
        <dbReference type="Proteomes" id="UP000015105"/>
    </source>
</evidence>
<evidence type="ECO:0000256" key="1">
    <source>
        <dbReference type="SAM" id="Phobius"/>
    </source>
</evidence>
<dbReference type="EnsemblPlants" id="AET6Gv20274200.34">
    <property type="protein sequence ID" value="AET6Gv20274200.34"/>
    <property type="gene ID" value="AET6Gv20274200"/>
</dbReference>
<feature type="domain" description="WDR11 second beta-propeller" evidence="2">
    <location>
        <begin position="1"/>
        <end position="84"/>
    </location>
</feature>
<evidence type="ECO:0000259" key="2">
    <source>
        <dbReference type="Pfam" id="PF23752"/>
    </source>
</evidence>
<evidence type="ECO:0000313" key="3">
    <source>
        <dbReference type="EnsemblPlants" id="AET6Gv20274200.34"/>
    </source>
</evidence>
<keyword evidence="1" id="KW-0812">Transmembrane</keyword>
<reference evidence="3" key="3">
    <citation type="journal article" date="2017" name="Nature">
        <title>Genome sequence of the progenitor of the wheat D genome Aegilops tauschii.</title>
        <authorList>
            <person name="Luo M.C."/>
            <person name="Gu Y.Q."/>
            <person name="Puiu D."/>
            <person name="Wang H."/>
            <person name="Twardziok S.O."/>
            <person name="Deal K.R."/>
            <person name="Huo N."/>
            <person name="Zhu T."/>
            <person name="Wang L."/>
            <person name="Wang Y."/>
            <person name="McGuire P.E."/>
            <person name="Liu S."/>
            <person name="Long H."/>
            <person name="Ramasamy R.K."/>
            <person name="Rodriguez J.C."/>
            <person name="Van S.L."/>
            <person name="Yuan L."/>
            <person name="Wang Z."/>
            <person name="Xia Z."/>
            <person name="Xiao L."/>
            <person name="Anderson O.D."/>
            <person name="Ouyang S."/>
            <person name="Liang Y."/>
            <person name="Zimin A.V."/>
            <person name="Pertea G."/>
            <person name="Qi P."/>
            <person name="Bennetzen J.L."/>
            <person name="Dai X."/>
            <person name="Dawson M.W."/>
            <person name="Muller H.G."/>
            <person name="Kugler K."/>
            <person name="Rivarola-Duarte L."/>
            <person name="Spannagl M."/>
            <person name="Mayer K.F.X."/>
            <person name="Lu F.H."/>
            <person name="Bevan M.W."/>
            <person name="Leroy P."/>
            <person name="Li P."/>
            <person name="You F.M."/>
            <person name="Sun Q."/>
            <person name="Liu Z."/>
            <person name="Lyons E."/>
            <person name="Wicker T."/>
            <person name="Salzberg S.L."/>
            <person name="Devos K.M."/>
            <person name="Dvorak J."/>
        </authorList>
    </citation>
    <scope>NUCLEOTIDE SEQUENCE [LARGE SCALE GENOMIC DNA]</scope>
    <source>
        <strain evidence="3">cv. AL8/78</strain>
    </source>
</reference>
<dbReference type="Pfam" id="PF23752">
    <property type="entry name" value="Beta-prop_WDR11_2nd"/>
    <property type="match status" value="1"/>
</dbReference>
<sequence>IKFSPVVHGDRSRGRIAVLFYDNTFSIFDLDSADPLANALLHPQSPGTLVLELDWLSTRTRKDEPLVLCIAGADSSFRLVEVNTYVILRMHNLFLFHCIVRIFYLFMRFRFVTVLKFRQSL</sequence>
<reference evidence="3" key="5">
    <citation type="journal article" date="2021" name="G3 (Bethesda)">
        <title>Aegilops tauschii genome assembly Aet v5.0 features greater sequence contiguity and improved annotation.</title>
        <authorList>
            <person name="Wang L."/>
            <person name="Zhu T."/>
            <person name="Rodriguez J.C."/>
            <person name="Deal K.R."/>
            <person name="Dubcovsky J."/>
            <person name="McGuire P.E."/>
            <person name="Lux T."/>
            <person name="Spannagl M."/>
            <person name="Mayer K.F.X."/>
            <person name="Baldrich P."/>
            <person name="Meyers B.C."/>
            <person name="Huo N."/>
            <person name="Gu Y.Q."/>
            <person name="Zhou H."/>
            <person name="Devos K.M."/>
            <person name="Bennetzen J.L."/>
            <person name="Unver T."/>
            <person name="Budak H."/>
            <person name="Gulick P.J."/>
            <person name="Galiba G."/>
            <person name="Kalapos B."/>
            <person name="Nelson D.R."/>
            <person name="Li P."/>
            <person name="You F.M."/>
            <person name="Luo M.C."/>
            <person name="Dvorak J."/>
        </authorList>
    </citation>
    <scope>NUCLEOTIDE SEQUENCE [LARGE SCALE GENOMIC DNA]</scope>
    <source>
        <strain evidence="3">cv. AL8/78</strain>
    </source>
</reference>
<protein>
    <recommendedName>
        <fullName evidence="2">WDR11 second beta-propeller domain-containing protein</fullName>
    </recommendedName>
</protein>
<keyword evidence="1" id="KW-0472">Membrane</keyword>
<keyword evidence="4" id="KW-1185">Reference proteome</keyword>
<feature type="transmembrane region" description="Helical" evidence="1">
    <location>
        <begin position="86"/>
        <end position="106"/>
    </location>
</feature>
<name>A0A453N8I1_AEGTS</name>
<accession>A0A453N8I1</accession>
<organism evidence="3 4">
    <name type="scientific">Aegilops tauschii subsp. strangulata</name>
    <name type="common">Goatgrass</name>
    <dbReference type="NCBI Taxonomy" id="200361"/>
    <lineage>
        <taxon>Eukaryota</taxon>
        <taxon>Viridiplantae</taxon>
        <taxon>Streptophyta</taxon>
        <taxon>Embryophyta</taxon>
        <taxon>Tracheophyta</taxon>
        <taxon>Spermatophyta</taxon>
        <taxon>Magnoliopsida</taxon>
        <taxon>Liliopsida</taxon>
        <taxon>Poales</taxon>
        <taxon>Poaceae</taxon>
        <taxon>BOP clade</taxon>
        <taxon>Pooideae</taxon>
        <taxon>Triticodae</taxon>
        <taxon>Triticeae</taxon>
        <taxon>Triticinae</taxon>
        <taxon>Aegilops</taxon>
    </lineage>
</organism>
<reference evidence="4" key="1">
    <citation type="journal article" date="2014" name="Science">
        <title>Ancient hybridizations among the ancestral genomes of bread wheat.</title>
        <authorList>
            <consortium name="International Wheat Genome Sequencing Consortium,"/>
            <person name="Marcussen T."/>
            <person name="Sandve S.R."/>
            <person name="Heier L."/>
            <person name="Spannagl M."/>
            <person name="Pfeifer M."/>
            <person name="Jakobsen K.S."/>
            <person name="Wulff B.B."/>
            <person name="Steuernagel B."/>
            <person name="Mayer K.F."/>
            <person name="Olsen O.A."/>
        </authorList>
    </citation>
    <scope>NUCLEOTIDE SEQUENCE [LARGE SCALE GENOMIC DNA]</scope>
    <source>
        <strain evidence="4">cv. AL8/78</strain>
    </source>
</reference>
<dbReference type="Proteomes" id="UP000015105">
    <property type="component" value="Chromosome 6D"/>
</dbReference>
<dbReference type="AlphaFoldDB" id="A0A453N8I1"/>
<dbReference type="InterPro" id="IPR057853">
    <property type="entry name" value="Beta-prop_WDR11_2nd"/>
</dbReference>
<proteinExistence type="predicted"/>
<keyword evidence="1" id="KW-1133">Transmembrane helix</keyword>
<dbReference type="PANTHER" id="PTHR14593:SF5">
    <property type="entry name" value="WD REPEAT-CONTAINING PROTEIN 11"/>
    <property type="match status" value="1"/>
</dbReference>
<reference evidence="4" key="2">
    <citation type="journal article" date="2017" name="Nat. Plants">
        <title>The Aegilops tauschii genome reveals multiple impacts of transposons.</title>
        <authorList>
            <person name="Zhao G."/>
            <person name="Zou C."/>
            <person name="Li K."/>
            <person name="Wang K."/>
            <person name="Li T."/>
            <person name="Gao L."/>
            <person name="Zhang X."/>
            <person name="Wang H."/>
            <person name="Yang Z."/>
            <person name="Liu X."/>
            <person name="Jiang W."/>
            <person name="Mao L."/>
            <person name="Kong X."/>
            <person name="Jiao Y."/>
            <person name="Jia J."/>
        </authorList>
    </citation>
    <scope>NUCLEOTIDE SEQUENCE [LARGE SCALE GENOMIC DNA]</scope>
    <source>
        <strain evidence="4">cv. AL8/78</strain>
    </source>
</reference>
<dbReference type="Gramene" id="AET6Gv20274200.34">
    <property type="protein sequence ID" value="AET6Gv20274200.34"/>
    <property type="gene ID" value="AET6Gv20274200"/>
</dbReference>
<dbReference type="InterPro" id="IPR039694">
    <property type="entry name" value="WDR11"/>
</dbReference>
<dbReference type="GO" id="GO:0005737">
    <property type="term" value="C:cytoplasm"/>
    <property type="evidence" value="ECO:0007669"/>
    <property type="project" value="TreeGrafter"/>
</dbReference>